<dbReference type="InterPro" id="IPR007791">
    <property type="entry name" value="DjlA_N"/>
</dbReference>
<comment type="caution">
    <text evidence="2">The sequence shown here is derived from an EMBL/GenBank/DDBJ whole genome shotgun (WGS) entry which is preliminary data.</text>
</comment>
<dbReference type="EMBL" id="JBHLWP010000006">
    <property type="protein sequence ID" value="MFC0251216.1"/>
    <property type="molecule type" value="Genomic_DNA"/>
</dbReference>
<evidence type="ECO:0000313" key="3">
    <source>
        <dbReference type="Proteomes" id="UP001589773"/>
    </source>
</evidence>
<sequence length="144" mass="15642">MQVYAVNSPEAVSRMLALTMIVDGHISPLEVRTMHAATFLEPLAVDDETFDRTLRQLCEDLLGAANRHAGMVELDPVQIDALLRDITDPLLQICLWKTMVDIVHADGHLDGRETTLVRRAAKAWFGQDASAATVPAASPVAALA</sequence>
<protein>
    <submittedName>
        <fullName evidence="2">TerB family tellurite resistance protein</fullName>
    </submittedName>
</protein>
<organism evidence="2 3">
    <name type="scientific">Massilia consociata</name>
    <dbReference type="NCBI Taxonomy" id="760117"/>
    <lineage>
        <taxon>Bacteria</taxon>
        <taxon>Pseudomonadati</taxon>
        <taxon>Pseudomonadota</taxon>
        <taxon>Betaproteobacteria</taxon>
        <taxon>Burkholderiales</taxon>
        <taxon>Oxalobacteraceae</taxon>
        <taxon>Telluria group</taxon>
        <taxon>Massilia</taxon>
    </lineage>
</organism>
<name>A0ABV6FCG1_9BURK</name>
<dbReference type="SUPFAM" id="SSF158682">
    <property type="entry name" value="TerB-like"/>
    <property type="match status" value="1"/>
</dbReference>
<proteinExistence type="predicted"/>
<evidence type="ECO:0000313" key="2">
    <source>
        <dbReference type="EMBL" id="MFC0251216.1"/>
    </source>
</evidence>
<feature type="domain" description="Co-chaperone DjlA N-terminal" evidence="1">
    <location>
        <begin position="11"/>
        <end position="123"/>
    </location>
</feature>
<dbReference type="CDD" id="cd07177">
    <property type="entry name" value="terB_like"/>
    <property type="match status" value="1"/>
</dbReference>
<reference evidence="2 3" key="1">
    <citation type="submission" date="2024-09" db="EMBL/GenBank/DDBJ databases">
        <authorList>
            <person name="Sun Q."/>
            <person name="Mori K."/>
        </authorList>
    </citation>
    <scope>NUCLEOTIDE SEQUENCE [LARGE SCALE GENOMIC DNA]</scope>
    <source>
        <strain evidence="2 3">CCM 7792</strain>
    </source>
</reference>
<keyword evidence="3" id="KW-1185">Reference proteome</keyword>
<dbReference type="Pfam" id="PF05099">
    <property type="entry name" value="TerB"/>
    <property type="match status" value="1"/>
</dbReference>
<dbReference type="InterPro" id="IPR029024">
    <property type="entry name" value="TerB-like"/>
</dbReference>
<evidence type="ECO:0000259" key="1">
    <source>
        <dbReference type="Pfam" id="PF05099"/>
    </source>
</evidence>
<dbReference type="RefSeq" id="WP_379678010.1">
    <property type="nucleotide sequence ID" value="NZ_JBHLWP010000006.1"/>
</dbReference>
<dbReference type="Proteomes" id="UP001589773">
    <property type="component" value="Unassembled WGS sequence"/>
</dbReference>
<accession>A0ABV6FCG1</accession>
<dbReference type="Gene3D" id="1.10.3680.10">
    <property type="entry name" value="TerB-like"/>
    <property type="match status" value="1"/>
</dbReference>
<gene>
    <name evidence="2" type="ORF">ACFFJK_04880</name>
</gene>